<organism evidence="11 12">
    <name type="scientific">Neisseria iguanae</name>
    <dbReference type="NCBI Taxonomy" id="90242"/>
    <lineage>
        <taxon>Bacteria</taxon>
        <taxon>Pseudomonadati</taxon>
        <taxon>Pseudomonadota</taxon>
        <taxon>Betaproteobacteria</taxon>
        <taxon>Neisseriales</taxon>
        <taxon>Neisseriaceae</taxon>
        <taxon>Neisseria</taxon>
    </lineage>
</organism>
<evidence type="ECO:0000256" key="2">
    <source>
        <dbReference type="ARBA" id="ARBA00022475"/>
    </source>
</evidence>
<feature type="transmembrane region" description="Helical" evidence="8">
    <location>
        <begin position="167"/>
        <end position="187"/>
    </location>
</feature>
<feature type="transmembrane region" description="Helical" evidence="8">
    <location>
        <begin position="280"/>
        <end position="298"/>
    </location>
</feature>
<keyword evidence="4 8" id="KW-0812">Transmembrane</keyword>
<dbReference type="OrthoDB" id="9814807at2"/>
<keyword evidence="5 8" id="KW-1133">Transmembrane helix</keyword>
<dbReference type="PANTHER" id="PTHR23028">
    <property type="entry name" value="ACETYLTRANSFERASE"/>
    <property type="match status" value="1"/>
</dbReference>
<reference evidence="11 12" key="1">
    <citation type="submission" date="2018-03" db="EMBL/GenBank/DDBJ databases">
        <title>Neisseria weixii sp. nov., isolated from the intestinal contents of Tibetan Plateau pika (Ochotona curzoniae) in Yushu, Qinghai Province, China.</title>
        <authorList>
            <person name="Gui Z."/>
        </authorList>
    </citation>
    <scope>NUCLEOTIDE SEQUENCE [LARGE SCALE GENOMIC DNA]</scope>
    <source>
        <strain evidence="11 12">ATCC 51483</strain>
    </source>
</reference>
<dbReference type="PANTHER" id="PTHR23028:SF53">
    <property type="entry name" value="ACYL_TRANSF_3 DOMAIN-CONTAINING PROTEIN"/>
    <property type="match status" value="1"/>
</dbReference>
<sequence>MSKVLPYRADIDTLRAIAVLAVVIFHIEKSWLPGGFLGVDIFFVISGFLITMILHREMSKGEFSFKNFYIRRIKRILPAFMVMVGISMIVAVFIFTKDDFFILWKSALASLGFAANLYYARGQGYFEPIQEEKPLLHIWSLSVEEQYYFIFPILLLLFIKKSWKIQFTFLISLIFLSIVASFIPVLAEKYYLPHLRAFEMLFGSLTAVWMQYQQQQGKFIGEQYAAFASIVSLITLFACLFLFTQQTPYFPGPAAIIPCLAAATLIYFNNFDHKVKNLFRWKWVVSIGLISYSLYLWHWPVLAFTRYITGENTLPHRLIFPSTALILVLSIASYFLVEKPFKNWKRSFEQSALYLYVLPTLLIAAFSYMLLKSPYMNQYNDIGLARSYTSCHNNTNKKCVWGDESQKPNILILGDSHADQYKTFFDYVGKKEKWAATMVSSDTCAYADGYDAKIFHKNASCRAMYEYAEQHLPNYPIVILAMRWSNQMAENSTSVGYDPDFFKKFASTLAKLSKEKQQVVIFMDNQKIQYPALRAYQLEQRLNRFEKKLKTTEDFTAQANQRIRQLAEQFANVRIIDVAALIPDNLKIDGLPVYSDLDHINPYGGEALAKKFVENRMLLQNPKHPIH</sequence>
<evidence type="ECO:0000259" key="9">
    <source>
        <dbReference type="Pfam" id="PF01757"/>
    </source>
</evidence>
<dbReference type="Pfam" id="PF19040">
    <property type="entry name" value="SGNH"/>
    <property type="match status" value="1"/>
</dbReference>
<keyword evidence="7 11" id="KW-0012">Acyltransferase</keyword>
<evidence type="ECO:0000256" key="4">
    <source>
        <dbReference type="ARBA" id="ARBA00022692"/>
    </source>
</evidence>
<evidence type="ECO:0000256" key="3">
    <source>
        <dbReference type="ARBA" id="ARBA00022679"/>
    </source>
</evidence>
<dbReference type="GO" id="GO:0016747">
    <property type="term" value="F:acyltransferase activity, transferring groups other than amino-acyl groups"/>
    <property type="evidence" value="ECO:0007669"/>
    <property type="project" value="InterPro"/>
</dbReference>
<feature type="transmembrane region" description="Helical" evidence="8">
    <location>
        <begin position="249"/>
        <end position="268"/>
    </location>
</feature>
<comment type="caution">
    <text evidence="11">The sequence shown here is derived from an EMBL/GenBank/DDBJ whole genome shotgun (WGS) entry which is preliminary data.</text>
</comment>
<comment type="subcellular location">
    <subcellularLocation>
        <location evidence="1">Cell membrane</location>
        <topology evidence="1">Multi-pass membrane protein</topology>
    </subcellularLocation>
</comment>
<accession>A0A2P7TX05</accession>
<protein>
    <submittedName>
        <fullName evidence="11">Acyltransferase</fullName>
    </submittedName>
</protein>
<gene>
    <name evidence="11" type="ORF">C7N83_13245</name>
</gene>
<name>A0A2P7TX05_9NEIS</name>
<feature type="transmembrane region" description="Helical" evidence="8">
    <location>
        <begin position="318"/>
        <end position="337"/>
    </location>
</feature>
<keyword evidence="12" id="KW-1185">Reference proteome</keyword>
<dbReference type="InterPro" id="IPR050879">
    <property type="entry name" value="Acyltransferase_3"/>
</dbReference>
<dbReference type="AlphaFoldDB" id="A0A2P7TX05"/>
<dbReference type="SUPFAM" id="SSF52266">
    <property type="entry name" value="SGNH hydrolase"/>
    <property type="match status" value="1"/>
</dbReference>
<feature type="transmembrane region" description="Helical" evidence="8">
    <location>
        <begin position="76"/>
        <end position="95"/>
    </location>
</feature>
<feature type="transmembrane region" description="Helical" evidence="8">
    <location>
        <begin position="34"/>
        <end position="55"/>
    </location>
</feature>
<dbReference type="Pfam" id="PF01757">
    <property type="entry name" value="Acyl_transf_3"/>
    <property type="match status" value="1"/>
</dbReference>
<dbReference type="InterPro" id="IPR036514">
    <property type="entry name" value="SGNH_hydro_sf"/>
</dbReference>
<feature type="domain" description="Acyltransferase 3" evidence="9">
    <location>
        <begin position="9"/>
        <end position="333"/>
    </location>
</feature>
<evidence type="ECO:0000256" key="7">
    <source>
        <dbReference type="ARBA" id="ARBA00023315"/>
    </source>
</evidence>
<evidence type="ECO:0000256" key="1">
    <source>
        <dbReference type="ARBA" id="ARBA00004651"/>
    </source>
</evidence>
<proteinExistence type="predicted"/>
<evidence type="ECO:0000256" key="6">
    <source>
        <dbReference type="ARBA" id="ARBA00023136"/>
    </source>
</evidence>
<keyword evidence="2" id="KW-1003">Cell membrane</keyword>
<dbReference type="GO" id="GO:0005886">
    <property type="term" value="C:plasma membrane"/>
    <property type="evidence" value="ECO:0007669"/>
    <property type="project" value="UniProtKB-SubCell"/>
</dbReference>
<evidence type="ECO:0000256" key="5">
    <source>
        <dbReference type="ARBA" id="ARBA00022989"/>
    </source>
</evidence>
<evidence type="ECO:0000313" key="12">
    <source>
        <dbReference type="Proteomes" id="UP000241868"/>
    </source>
</evidence>
<evidence type="ECO:0000256" key="8">
    <source>
        <dbReference type="SAM" id="Phobius"/>
    </source>
</evidence>
<feature type="transmembrane region" description="Helical" evidence="8">
    <location>
        <begin position="353"/>
        <end position="371"/>
    </location>
</feature>
<evidence type="ECO:0000259" key="10">
    <source>
        <dbReference type="Pfam" id="PF19040"/>
    </source>
</evidence>
<dbReference type="GO" id="GO:0016788">
    <property type="term" value="F:hydrolase activity, acting on ester bonds"/>
    <property type="evidence" value="ECO:0007669"/>
    <property type="project" value="UniProtKB-ARBA"/>
</dbReference>
<dbReference type="InterPro" id="IPR043968">
    <property type="entry name" value="SGNH"/>
</dbReference>
<dbReference type="Gene3D" id="3.40.50.1110">
    <property type="entry name" value="SGNH hydrolase"/>
    <property type="match status" value="1"/>
</dbReference>
<feature type="domain" description="SGNH" evidence="10">
    <location>
        <begin position="391"/>
        <end position="613"/>
    </location>
</feature>
<feature type="transmembrane region" description="Helical" evidence="8">
    <location>
        <begin position="224"/>
        <end position="243"/>
    </location>
</feature>
<evidence type="ECO:0000313" key="11">
    <source>
        <dbReference type="EMBL" id="PSJ79269.1"/>
    </source>
</evidence>
<dbReference type="GO" id="GO:0009103">
    <property type="term" value="P:lipopolysaccharide biosynthetic process"/>
    <property type="evidence" value="ECO:0007669"/>
    <property type="project" value="TreeGrafter"/>
</dbReference>
<dbReference type="EMBL" id="PXYY01000142">
    <property type="protein sequence ID" value="PSJ79269.1"/>
    <property type="molecule type" value="Genomic_DNA"/>
</dbReference>
<dbReference type="InterPro" id="IPR002656">
    <property type="entry name" value="Acyl_transf_3_dom"/>
</dbReference>
<dbReference type="Proteomes" id="UP000241868">
    <property type="component" value="Unassembled WGS sequence"/>
</dbReference>
<dbReference type="RefSeq" id="WP_106743219.1">
    <property type="nucleotide sequence ID" value="NZ_PXYY01000142.1"/>
</dbReference>
<keyword evidence="3 11" id="KW-0808">Transferase</keyword>
<keyword evidence="6 8" id="KW-0472">Membrane</keyword>